<feature type="domain" description="B box-type" evidence="5">
    <location>
        <begin position="30"/>
        <end position="71"/>
    </location>
</feature>
<dbReference type="AlphaFoldDB" id="A0AAD8J3K2"/>
<dbReference type="GO" id="GO:0008270">
    <property type="term" value="F:zinc ion binding"/>
    <property type="evidence" value="ECO:0007669"/>
    <property type="project" value="UniProtKB-KW"/>
</dbReference>
<dbReference type="PROSITE" id="PS50119">
    <property type="entry name" value="ZF_BBOX"/>
    <property type="match status" value="1"/>
</dbReference>
<dbReference type="CDD" id="cd19821">
    <property type="entry name" value="Bbox1_BBX-like"/>
    <property type="match status" value="1"/>
</dbReference>
<dbReference type="PANTHER" id="PTHR31717:SF142">
    <property type="entry name" value="B-BOX DOMAIN PROTEIN 30-RELATED"/>
    <property type="match status" value="1"/>
</dbReference>
<keyword evidence="1" id="KW-0479">Metal-binding</keyword>
<dbReference type="EMBL" id="JAUIZM010000002">
    <property type="protein sequence ID" value="KAK1396194.1"/>
    <property type="molecule type" value="Genomic_DNA"/>
</dbReference>
<evidence type="ECO:0000256" key="4">
    <source>
        <dbReference type="PROSITE-ProRule" id="PRU00024"/>
    </source>
</evidence>
<dbReference type="Proteomes" id="UP001237642">
    <property type="component" value="Unassembled WGS sequence"/>
</dbReference>
<keyword evidence="3" id="KW-0862">Zinc</keyword>
<sequence>MCRGRVEEESQDFSKALREETAALLAHANQGSVSCELCDSEATIYCPADDALLCRECDKQVHGANFLAKRHIRCLICRTCQSLTNRYLIGVSVEVLLPTIIAKSEKRPWSSNLEENQTKDLKRPFLLL</sequence>
<evidence type="ECO:0000256" key="2">
    <source>
        <dbReference type="ARBA" id="ARBA00022771"/>
    </source>
</evidence>
<evidence type="ECO:0000259" key="5">
    <source>
        <dbReference type="PROSITE" id="PS50119"/>
    </source>
</evidence>
<reference evidence="6" key="2">
    <citation type="submission" date="2023-05" db="EMBL/GenBank/DDBJ databases">
        <authorList>
            <person name="Schelkunov M.I."/>
        </authorList>
    </citation>
    <scope>NUCLEOTIDE SEQUENCE</scope>
    <source>
        <strain evidence="6">Hsosn_3</strain>
        <tissue evidence="6">Leaf</tissue>
    </source>
</reference>
<dbReference type="PROSITE" id="PS51257">
    <property type="entry name" value="PROKAR_LIPOPROTEIN"/>
    <property type="match status" value="1"/>
</dbReference>
<dbReference type="PANTHER" id="PTHR31717">
    <property type="entry name" value="ZINC FINGER PROTEIN CONSTANS-LIKE 10"/>
    <property type="match status" value="1"/>
</dbReference>
<keyword evidence="7" id="KW-1185">Reference proteome</keyword>
<accession>A0AAD8J3K2</accession>
<dbReference type="Pfam" id="PF00643">
    <property type="entry name" value="zf-B_box"/>
    <property type="match status" value="1"/>
</dbReference>
<reference evidence="6" key="1">
    <citation type="submission" date="2023-02" db="EMBL/GenBank/DDBJ databases">
        <title>Genome of toxic invasive species Heracleum sosnowskyi carries increased number of genes despite the absence of recent whole-genome duplications.</title>
        <authorList>
            <person name="Schelkunov M."/>
            <person name="Shtratnikova V."/>
            <person name="Makarenko M."/>
            <person name="Klepikova A."/>
            <person name="Omelchenko D."/>
            <person name="Novikova G."/>
            <person name="Obukhova E."/>
            <person name="Bogdanov V."/>
            <person name="Penin A."/>
            <person name="Logacheva M."/>
        </authorList>
    </citation>
    <scope>NUCLEOTIDE SEQUENCE</scope>
    <source>
        <strain evidence="6">Hsosn_3</strain>
        <tissue evidence="6">Leaf</tissue>
    </source>
</reference>
<dbReference type="SMART" id="SM00336">
    <property type="entry name" value="BBOX"/>
    <property type="match status" value="1"/>
</dbReference>
<name>A0AAD8J3K2_9APIA</name>
<dbReference type="InterPro" id="IPR000315">
    <property type="entry name" value="Znf_B-box"/>
</dbReference>
<evidence type="ECO:0000256" key="3">
    <source>
        <dbReference type="ARBA" id="ARBA00022833"/>
    </source>
</evidence>
<keyword evidence="2 4" id="KW-0863">Zinc-finger</keyword>
<dbReference type="InterPro" id="IPR049808">
    <property type="entry name" value="CONSTANS-like_Bbox1"/>
</dbReference>
<evidence type="ECO:0000256" key="1">
    <source>
        <dbReference type="ARBA" id="ARBA00022723"/>
    </source>
</evidence>
<gene>
    <name evidence="6" type="ORF">POM88_006057</name>
</gene>
<protein>
    <submittedName>
        <fullName evidence="6">Zinc finger protein CONSTANS-LIKE 14</fullName>
    </submittedName>
</protein>
<evidence type="ECO:0000313" key="7">
    <source>
        <dbReference type="Proteomes" id="UP001237642"/>
    </source>
</evidence>
<comment type="caution">
    <text evidence="6">The sequence shown here is derived from an EMBL/GenBank/DDBJ whole genome shotgun (WGS) entry which is preliminary data.</text>
</comment>
<proteinExistence type="predicted"/>
<evidence type="ECO:0000313" key="6">
    <source>
        <dbReference type="EMBL" id="KAK1396194.1"/>
    </source>
</evidence>
<organism evidence="6 7">
    <name type="scientific">Heracleum sosnowskyi</name>
    <dbReference type="NCBI Taxonomy" id="360622"/>
    <lineage>
        <taxon>Eukaryota</taxon>
        <taxon>Viridiplantae</taxon>
        <taxon>Streptophyta</taxon>
        <taxon>Embryophyta</taxon>
        <taxon>Tracheophyta</taxon>
        <taxon>Spermatophyta</taxon>
        <taxon>Magnoliopsida</taxon>
        <taxon>eudicotyledons</taxon>
        <taxon>Gunneridae</taxon>
        <taxon>Pentapetalae</taxon>
        <taxon>asterids</taxon>
        <taxon>campanulids</taxon>
        <taxon>Apiales</taxon>
        <taxon>Apiaceae</taxon>
        <taxon>Apioideae</taxon>
        <taxon>apioid superclade</taxon>
        <taxon>Tordylieae</taxon>
        <taxon>Tordyliinae</taxon>
        <taxon>Heracleum</taxon>
    </lineage>
</organism>